<dbReference type="EMBL" id="SLVU01000020">
    <property type="protein sequence ID" value="TCN24715.1"/>
    <property type="molecule type" value="Genomic_DNA"/>
</dbReference>
<accession>A0A4R2BE85</accession>
<dbReference type="Proteomes" id="UP000295043">
    <property type="component" value="Unassembled WGS sequence"/>
</dbReference>
<evidence type="ECO:0000313" key="1">
    <source>
        <dbReference type="EMBL" id="TCN24715.1"/>
    </source>
</evidence>
<gene>
    <name evidence="1" type="ORF">EV184_12021</name>
</gene>
<reference evidence="1 2" key="1">
    <citation type="submission" date="2019-03" db="EMBL/GenBank/DDBJ databases">
        <title>Genomic Encyclopedia of Type Strains, Phase IV (KMG-V): Genome sequencing to study the core and pangenomes of soil and plant-associated prokaryotes.</title>
        <authorList>
            <person name="Whitman W."/>
        </authorList>
    </citation>
    <scope>NUCLEOTIDE SEQUENCE [LARGE SCALE GENOMIC DNA]</scope>
    <source>
        <strain evidence="1 2">23C40</strain>
    </source>
</reference>
<organism evidence="1 2">
    <name type="scientific">Sinorhizobium americanum</name>
    <dbReference type="NCBI Taxonomy" id="194963"/>
    <lineage>
        <taxon>Bacteria</taxon>
        <taxon>Pseudomonadati</taxon>
        <taxon>Pseudomonadota</taxon>
        <taxon>Alphaproteobacteria</taxon>
        <taxon>Hyphomicrobiales</taxon>
        <taxon>Rhizobiaceae</taxon>
        <taxon>Sinorhizobium/Ensifer group</taxon>
        <taxon>Sinorhizobium</taxon>
    </lineage>
</organism>
<protein>
    <submittedName>
        <fullName evidence="1">Uncharacterized protein</fullName>
    </submittedName>
</protein>
<dbReference type="AlphaFoldDB" id="A0A4R2BE85"/>
<name>A0A4R2BE85_9HYPH</name>
<sequence length="68" mass="7320">MMTLWAKGDLASAAGSPLPIGRPLARGVADHAGYRPDVVLNGQRRTILWQRLSNAFHALTCVCIAYVA</sequence>
<comment type="caution">
    <text evidence="1">The sequence shown here is derived from an EMBL/GenBank/DDBJ whole genome shotgun (WGS) entry which is preliminary data.</text>
</comment>
<proteinExistence type="predicted"/>
<evidence type="ECO:0000313" key="2">
    <source>
        <dbReference type="Proteomes" id="UP000295043"/>
    </source>
</evidence>